<dbReference type="RefSeq" id="WP_344480119.1">
    <property type="nucleotide sequence ID" value="NZ_BAAASB010000014.1"/>
</dbReference>
<evidence type="ECO:0000313" key="6">
    <source>
        <dbReference type="Proteomes" id="UP001596160"/>
    </source>
</evidence>
<keyword evidence="3" id="KW-0378">Hydrolase</keyword>
<dbReference type="Gene3D" id="3.40.50.300">
    <property type="entry name" value="P-loop containing nucleotide triphosphate hydrolases"/>
    <property type="match status" value="1"/>
</dbReference>
<evidence type="ECO:0000313" key="5">
    <source>
        <dbReference type="EMBL" id="MFC5154153.1"/>
    </source>
</evidence>
<accession>A0ABW0AN56</accession>
<dbReference type="PANTHER" id="PTHR42708:SF1">
    <property type="entry name" value="GLIDING MOTILITY PROTEIN MGLA"/>
    <property type="match status" value="1"/>
</dbReference>
<dbReference type="Pfam" id="PF03029">
    <property type="entry name" value="ATP_bind_1"/>
    <property type="match status" value="1"/>
</dbReference>
<gene>
    <name evidence="5" type="ORF">ACFPRH_20675</name>
</gene>
<dbReference type="InterPro" id="IPR052705">
    <property type="entry name" value="Gliding_Motility_GTPase"/>
</dbReference>
<proteinExistence type="inferred from homology"/>
<dbReference type="CDD" id="cd00882">
    <property type="entry name" value="Ras_like_GTPase"/>
    <property type="match status" value="1"/>
</dbReference>
<dbReference type="SUPFAM" id="SSF52540">
    <property type="entry name" value="P-loop containing nucleoside triphosphate hydrolases"/>
    <property type="match status" value="1"/>
</dbReference>
<protein>
    <submittedName>
        <fullName evidence="5">ATP/GTP-binding protein</fullName>
    </submittedName>
</protein>
<reference evidence="6" key="1">
    <citation type="journal article" date="2019" name="Int. J. Syst. Evol. Microbiol.">
        <title>The Global Catalogue of Microorganisms (GCM) 10K type strain sequencing project: providing services to taxonomists for standard genome sequencing and annotation.</title>
        <authorList>
            <consortium name="The Broad Institute Genomics Platform"/>
            <consortium name="The Broad Institute Genome Sequencing Center for Infectious Disease"/>
            <person name="Wu L."/>
            <person name="Ma J."/>
        </authorList>
    </citation>
    <scope>NUCLEOTIDE SEQUENCE [LARGE SCALE GENOMIC DNA]</scope>
    <source>
        <strain evidence="6">PCU 266</strain>
    </source>
</reference>
<evidence type="ECO:0000256" key="2">
    <source>
        <dbReference type="ARBA" id="ARBA00022741"/>
    </source>
</evidence>
<dbReference type="InterPro" id="IPR004130">
    <property type="entry name" value="Gpn"/>
</dbReference>
<keyword evidence="6" id="KW-1185">Reference proteome</keyword>
<keyword evidence="2" id="KW-0547">Nucleotide-binding</keyword>
<organism evidence="5 6">
    <name type="scientific">Streptomyces amakusaensis</name>
    <dbReference type="NCBI Taxonomy" id="67271"/>
    <lineage>
        <taxon>Bacteria</taxon>
        <taxon>Bacillati</taxon>
        <taxon>Actinomycetota</taxon>
        <taxon>Actinomycetes</taxon>
        <taxon>Kitasatosporales</taxon>
        <taxon>Streptomycetaceae</taxon>
        <taxon>Streptomyces</taxon>
    </lineage>
</organism>
<sequence length="203" mass="21581">MAGEPTSPARAVMKILVTGGFGAGKTALIAAVSEITPVTTEAPVTEASAGTDSLNGRETKATTTVSFDFGRRTYPAPSMTVELFLFGTPGQKRFELLWEELARGAVGAVVLVDTRHLEDAFTPLDFTERHRLPVVIAVNEFAQDPHRYTAGEVRDALGVPPDVPVVTCDARDPDSARNVLATLLIRVRSQTHPSTPSASGALL</sequence>
<evidence type="ECO:0000256" key="4">
    <source>
        <dbReference type="ARBA" id="ARBA00023134"/>
    </source>
</evidence>
<comment type="similarity">
    <text evidence="1">Belongs to the GPN-loop GTPase family.</text>
</comment>
<evidence type="ECO:0000256" key="3">
    <source>
        <dbReference type="ARBA" id="ARBA00022801"/>
    </source>
</evidence>
<dbReference type="Proteomes" id="UP001596160">
    <property type="component" value="Unassembled WGS sequence"/>
</dbReference>
<dbReference type="EMBL" id="JBHSKP010000013">
    <property type="protein sequence ID" value="MFC5154153.1"/>
    <property type="molecule type" value="Genomic_DNA"/>
</dbReference>
<comment type="caution">
    <text evidence="5">The sequence shown here is derived from an EMBL/GenBank/DDBJ whole genome shotgun (WGS) entry which is preliminary data.</text>
</comment>
<dbReference type="PANTHER" id="PTHR42708">
    <property type="entry name" value="ATP/GTP-BINDING PROTEIN-RELATED"/>
    <property type="match status" value="1"/>
</dbReference>
<keyword evidence="4" id="KW-0342">GTP-binding</keyword>
<name>A0ABW0AN56_9ACTN</name>
<dbReference type="InterPro" id="IPR027417">
    <property type="entry name" value="P-loop_NTPase"/>
</dbReference>
<evidence type="ECO:0000256" key="1">
    <source>
        <dbReference type="ARBA" id="ARBA00005290"/>
    </source>
</evidence>